<dbReference type="EMBL" id="AFYH01178801">
    <property type="status" value="NOT_ANNOTATED_CDS"/>
    <property type="molecule type" value="Genomic_DNA"/>
</dbReference>
<dbReference type="InterPro" id="IPR018868">
    <property type="entry name" value="BAD"/>
</dbReference>
<feature type="region of interest" description="Disordered" evidence="1">
    <location>
        <begin position="1"/>
        <end position="110"/>
    </location>
</feature>
<reference evidence="2" key="3">
    <citation type="submission" date="2025-09" db="UniProtKB">
        <authorList>
            <consortium name="Ensembl"/>
        </authorList>
    </citation>
    <scope>IDENTIFICATION</scope>
</reference>
<dbReference type="PANTHER" id="PTHR28540:SF1">
    <property type="entry name" value="BCL2-ASSOCIATED AGONIST OF CELL DEATH"/>
    <property type="match status" value="1"/>
</dbReference>
<dbReference type="Proteomes" id="UP000008672">
    <property type="component" value="Unassembled WGS sequence"/>
</dbReference>
<evidence type="ECO:0000313" key="2">
    <source>
        <dbReference type="Ensembl" id="ENSLACP00000011265.1"/>
    </source>
</evidence>
<dbReference type="Ensembl" id="ENSLACT00000011349.1">
    <property type="protein sequence ID" value="ENSLACP00000011265.1"/>
    <property type="gene ID" value="ENSLACG00000009910.2"/>
</dbReference>
<dbReference type="Pfam" id="PF10514">
    <property type="entry name" value="Bcl-2_BAD"/>
    <property type="match status" value="1"/>
</dbReference>
<sequence length="175" mass="19402">MFQISDSDSDAYEDDRTGPLPLQSGGGRGEGSEPSEKTAGLKKHSRTAPNLQNPGPHQSHPPSHTGVYGWVKLRKRNNMEILGRPSSESQISDSESLDELGPFRTRSRSAPPNFWAARKYGQELRRMSDEFDMSFLGLPRPKSAGAAGEMVDESWWKKLIRSLKGRGQPRDPPGQ</sequence>
<dbReference type="Bgee" id="ENSLACG00000009910">
    <property type="expression patterns" value="Expressed in pelvic fin and 6 other cell types or tissues"/>
</dbReference>
<dbReference type="AlphaFoldDB" id="H3ANP4"/>
<protein>
    <submittedName>
        <fullName evidence="2">BCL2 associated agonist of cell death</fullName>
    </submittedName>
</protein>
<dbReference type="InParanoid" id="H3ANP4"/>
<evidence type="ECO:0000313" key="3">
    <source>
        <dbReference type="Proteomes" id="UP000008672"/>
    </source>
</evidence>
<organism evidence="2 3">
    <name type="scientific">Latimeria chalumnae</name>
    <name type="common">Coelacanth</name>
    <dbReference type="NCBI Taxonomy" id="7897"/>
    <lineage>
        <taxon>Eukaryota</taxon>
        <taxon>Metazoa</taxon>
        <taxon>Chordata</taxon>
        <taxon>Craniata</taxon>
        <taxon>Vertebrata</taxon>
        <taxon>Euteleostomi</taxon>
        <taxon>Coelacanthiformes</taxon>
        <taxon>Coelacanthidae</taxon>
        <taxon>Latimeria</taxon>
    </lineage>
</organism>
<dbReference type="STRING" id="7897.ENSLACP00000011265"/>
<accession>H3ANP4</accession>
<dbReference type="PANTHER" id="PTHR28540">
    <property type="entry name" value="BCL2-ASSOCIATED AGONIST OF CELL DEATH"/>
    <property type="match status" value="1"/>
</dbReference>
<gene>
    <name evidence="2" type="primary">BADB</name>
</gene>
<keyword evidence="3" id="KW-1185">Reference proteome</keyword>
<dbReference type="GeneTree" id="ENSGT00940000165892"/>
<feature type="compositionally biased region" description="Polar residues" evidence="1">
    <location>
        <begin position="47"/>
        <end position="62"/>
    </location>
</feature>
<name>H3ANP4_LATCH</name>
<dbReference type="eggNOG" id="ENOG502S71H">
    <property type="taxonomic scope" value="Eukaryota"/>
</dbReference>
<dbReference type="FunCoup" id="H3ANP4">
    <property type="interactions" value="963"/>
</dbReference>
<reference evidence="2" key="2">
    <citation type="submission" date="2025-08" db="UniProtKB">
        <authorList>
            <consortium name="Ensembl"/>
        </authorList>
    </citation>
    <scope>IDENTIFICATION</scope>
</reference>
<reference evidence="3" key="1">
    <citation type="submission" date="2011-08" db="EMBL/GenBank/DDBJ databases">
        <title>The draft genome of Latimeria chalumnae.</title>
        <authorList>
            <person name="Di Palma F."/>
            <person name="Alfoldi J."/>
            <person name="Johnson J."/>
            <person name="Berlin A."/>
            <person name="Gnerre S."/>
            <person name="Jaffe D."/>
            <person name="MacCallum I."/>
            <person name="Young S."/>
            <person name="Walker B.J."/>
            <person name="Lander E."/>
            <person name="Lindblad-Toh K."/>
        </authorList>
    </citation>
    <scope>NUCLEOTIDE SEQUENCE [LARGE SCALE GENOMIC DNA]</scope>
    <source>
        <strain evidence="3">Wild caught</strain>
    </source>
</reference>
<evidence type="ECO:0000256" key="1">
    <source>
        <dbReference type="SAM" id="MobiDB-lite"/>
    </source>
</evidence>
<dbReference type="GO" id="GO:0006915">
    <property type="term" value="P:apoptotic process"/>
    <property type="evidence" value="ECO:0007669"/>
    <property type="project" value="InterPro"/>
</dbReference>
<proteinExistence type="predicted"/>